<dbReference type="PANTHER" id="PTHR35810">
    <property type="entry name" value="CYTOPLASMIC PROTEIN-RELATED"/>
    <property type="match status" value="1"/>
</dbReference>
<evidence type="ECO:0000313" key="2">
    <source>
        <dbReference type="EMBL" id="MBB3059731.1"/>
    </source>
</evidence>
<dbReference type="Gene3D" id="1.20.120.1870">
    <property type="entry name" value="Fic/DOC protein, Fido domain"/>
    <property type="match status" value="1"/>
</dbReference>
<sequence length="334" mass="37722">MSEQQIQIYTSPDGRVQLEVTQDAETLWLTQEQMAELFGIQRPAITKHLGNIFKSGELDEQVVCSILEHTTRHGAIAGKTQTSKRKHYNLDAIISVGYRVNSGHATQFRIWATNTLKQHLVEGYTLNRRRLRERGIEFEQAVKLLSRTLSNQQLVNDDGQAVITVIQDYARSWSLLQGYDEQSLSEQSGKQADMRSFPLEEALAAVGALKRELIDKGEASELFGQLRGDGLASALATIEQGFGDELFYPNIASRAAHLLYFVIKNHPLADGNKRTGSFLFLWYLRINRHLLAKPVEVLINDNTLVALALLVAESLPEQKELMIRLVEHFVLLRE</sequence>
<dbReference type="Pfam" id="PF02661">
    <property type="entry name" value="Fic"/>
    <property type="match status" value="1"/>
</dbReference>
<reference evidence="2 3" key="1">
    <citation type="submission" date="2020-08" db="EMBL/GenBank/DDBJ databases">
        <title>Genomic Encyclopedia of Type Strains, Phase III (KMG-III): the genomes of soil and plant-associated and newly described type strains.</title>
        <authorList>
            <person name="Whitman W."/>
        </authorList>
    </citation>
    <scope>NUCLEOTIDE SEQUENCE [LARGE SCALE GENOMIC DNA]</scope>
    <source>
        <strain evidence="2 3">CECT 8799</strain>
    </source>
</reference>
<accession>A0A7W4W8P3</accession>
<dbReference type="InterPro" id="IPR011204">
    <property type="entry name" value="Virulence_RhuM-like"/>
</dbReference>
<dbReference type="RefSeq" id="WP_183456424.1">
    <property type="nucleotide sequence ID" value="NZ_JACHWZ010000002.1"/>
</dbReference>
<dbReference type="Pfam" id="PF13310">
    <property type="entry name" value="Virulence_RhuM"/>
    <property type="match status" value="1"/>
</dbReference>
<gene>
    <name evidence="2" type="ORF">FHS09_000539</name>
</gene>
<dbReference type="InterPro" id="IPR003812">
    <property type="entry name" value="Fido"/>
</dbReference>
<dbReference type="PROSITE" id="PS51459">
    <property type="entry name" value="FIDO"/>
    <property type="match status" value="1"/>
</dbReference>
<evidence type="ECO:0000313" key="3">
    <source>
        <dbReference type="Proteomes" id="UP000535937"/>
    </source>
</evidence>
<dbReference type="InterPro" id="IPR053737">
    <property type="entry name" value="Type_II_TA_Toxin"/>
</dbReference>
<proteinExistence type="predicted"/>
<keyword evidence="3" id="KW-1185">Reference proteome</keyword>
<comment type="caution">
    <text evidence="2">The sequence shown here is derived from an EMBL/GenBank/DDBJ whole genome shotgun (WGS) entry which is preliminary data.</text>
</comment>
<name>A0A7W4W8P3_9GAMM</name>
<protein>
    <submittedName>
        <fullName evidence="2">Prophage maintenance system killer protein</fullName>
    </submittedName>
</protein>
<dbReference type="AlphaFoldDB" id="A0A7W4W8P3"/>
<dbReference type="InterPro" id="IPR036597">
    <property type="entry name" value="Fido-like_dom_sf"/>
</dbReference>
<dbReference type="Proteomes" id="UP000535937">
    <property type="component" value="Unassembled WGS sequence"/>
</dbReference>
<organism evidence="2 3">
    <name type="scientific">Microbulbifer rhizosphaerae</name>
    <dbReference type="NCBI Taxonomy" id="1562603"/>
    <lineage>
        <taxon>Bacteria</taxon>
        <taxon>Pseudomonadati</taxon>
        <taxon>Pseudomonadota</taxon>
        <taxon>Gammaproteobacteria</taxon>
        <taxon>Cellvibrionales</taxon>
        <taxon>Microbulbiferaceae</taxon>
        <taxon>Microbulbifer</taxon>
    </lineage>
</organism>
<evidence type="ECO:0000259" key="1">
    <source>
        <dbReference type="PROSITE" id="PS51459"/>
    </source>
</evidence>
<dbReference type="SUPFAM" id="SSF140931">
    <property type="entry name" value="Fic-like"/>
    <property type="match status" value="1"/>
</dbReference>
<dbReference type="EMBL" id="JACHWZ010000002">
    <property type="protein sequence ID" value="MBB3059731.1"/>
    <property type="molecule type" value="Genomic_DNA"/>
</dbReference>
<feature type="domain" description="Fido" evidence="1">
    <location>
        <begin position="184"/>
        <end position="327"/>
    </location>
</feature>
<dbReference type="PANTHER" id="PTHR35810:SF1">
    <property type="entry name" value="CYTOPLASMIC PROTEIN"/>
    <property type="match status" value="1"/>
</dbReference>